<dbReference type="WBParaSite" id="Hba_17456">
    <property type="protein sequence ID" value="Hba_17456"/>
    <property type="gene ID" value="Hba_17456"/>
</dbReference>
<name>A0A1I7XJF6_HETBA</name>
<evidence type="ECO:0000256" key="1">
    <source>
        <dbReference type="SAM" id="MobiDB-lite"/>
    </source>
</evidence>
<dbReference type="AlphaFoldDB" id="A0A1I7XJF6"/>
<keyword evidence="2" id="KW-1185">Reference proteome</keyword>
<accession>A0A1I7XJF6</accession>
<dbReference type="PANTHER" id="PTHR47331">
    <property type="entry name" value="PHD-TYPE DOMAIN-CONTAINING PROTEIN"/>
    <property type="match status" value="1"/>
</dbReference>
<reference evidence="3" key="1">
    <citation type="submission" date="2016-11" db="UniProtKB">
        <authorList>
            <consortium name="WormBaseParasite"/>
        </authorList>
    </citation>
    <scope>IDENTIFICATION</scope>
</reference>
<dbReference type="Proteomes" id="UP000095283">
    <property type="component" value="Unplaced"/>
</dbReference>
<dbReference type="PANTHER" id="PTHR47331:SF1">
    <property type="entry name" value="GAG-LIKE PROTEIN"/>
    <property type="match status" value="1"/>
</dbReference>
<dbReference type="SUPFAM" id="SSF56672">
    <property type="entry name" value="DNA/RNA polymerases"/>
    <property type="match status" value="1"/>
</dbReference>
<feature type="region of interest" description="Disordered" evidence="1">
    <location>
        <begin position="61"/>
        <end position="80"/>
    </location>
</feature>
<protein>
    <submittedName>
        <fullName evidence="3">DUF1758 domain-containing protein</fullName>
    </submittedName>
</protein>
<evidence type="ECO:0000313" key="3">
    <source>
        <dbReference type="WBParaSite" id="Hba_17456"/>
    </source>
</evidence>
<sequence>MYAQIIERRFPKHLLMKVLPKIKLRPITAFHLLDKIGYILKQETTVERIYDENKYITLHSHKHPQHASDRHSNNTQGRFSHNENNYILTSSTFSADKFKSRKLCRICSQKHHTSLFFSPIQSTLTLLLLSEKPFPELIEIHDNPNVSDDKECMRIFSSTITQLCNRYIVKWPWKLADPELPPHLALCSSRLISVYKKLSADSNLLQKYDSIIKDQLALDIIEHANKNKKPDGSIIHYLPYHPIINMQKATTKMCIVYDASAKTRNNPSLNDCLYKGSVLLPDLYGILLRIRLAPILISADIEKAFLQINLAPPDREVTRFLWLNYVTKPLRNDNIVAATIRYHLNHSDSTIAHKVWRNLYVDNAFIVADTIEEAKAAYFE</sequence>
<dbReference type="InterPro" id="IPR043502">
    <property type="entry name" value="DNA/RNA_pol_sf"/>
</dbReference>
<proteinExistence type="predicted"/>
<organism evidence="2 3">
    <name type="scientific">Heterorhabditis bacteriophora</name>
    <name type="common">Entomopathogenic nematode worm</name>
    <dbReference type="NCBI Taxonomy" id="37862"/>
    <lineage>
        <taxon>Eukaryota</taxon>
        <taxon>Metazoa</taxon>
        <taxon>Ecdysozoa</taxon>
        <taxon>Nematoda</taxon>
        <taxon>Chromadorea</taxon>
        <taxon>Rhabditida</taxon>
        <taxon>Rhabditina</taxon>
        <taxon>Rhabditomorpha</taxon>
        <taxon>Strongyloidea</taxon>
        <taxon>Heterorhabditidae</taxon>
        <taxon>Heterorhabditis</taxon>
    </lineage>
</organism>
<evidence type="ECO:0000313" key="2">
    <source>
        <dbReference type="Proteomes" id="UP000095283"/>
    </source>
</evidence>